<accession>A0A1I0VU44</accession>
<keyword evidence="2" id="KW-1185">Reference proteome</keyword>
<sequence length="255" mass="29640">MNTLLHYDLLRLDAFQNNLSIRNHIAVEDFGELTLLKFTPINYFNYCIGKINSLELLDYIKKFYSDIAENKHQILIDSGDYLSSEIIQQSPDYKPEGKISIMKLIPENFAGYPILPEVELVLVTKQNIKEFAWLYLSCFEAENRHEESVEENFRLKLNVEGLEFYFIHYKNKPVGITGLYFHPQFTILSVGAILKDYRFLGIHKSALSWRIQRSEAINGSKPVFSWAYKDSISYQNMVKTGMTVSEELLIYQHAG</sequence>
<evidence type="ECO:0008006" key="3">
    <source>
        <dbReference type="Google" id="ProtNLM"/>
    </source>
</evidence>
<dbReference type="RefSeq" id="WP_092894474.1">
    <property type="nucleotide sequence ID" value="NZ_CAXBKE010000002.1"/>
</dbReference>
<dbReference type="Proteomes" id="UP000198790">
    <property type="component" value="Unassembled WGS sequence"/>
</dbReference>
<gene>
    <name evidence="1" type="ORF">SAMN04489723_101381</name>
</gene>
<name>A0A1I0VU44_9BACT</name>
<dbReference type="EMBL" id="FOKK01000001">
    <property type="protein sequence ID" value="SFA79935.1"/>
    <property type="molecule type" value="Genomic_DNA"/>
</dbReference>
<dbReference type="AlphaFoldDB" id="A0A1I0VU44"/>
<evidence type="ECO:0000313" key="1">
    <source>
        <dbReference type="EMBL" id="SFA79935.1"/>
    </source>
</evidence>
<protein>
    <recommendedName>
        <fullName evidence="3">N-acetyltransferase domain-containing protein</fullName>
    </recommendedName>
</protein>
<dbReference type="SUPFAM" id="SSF55729">
    <property type="entry name" value="Acyl-CoA N-acyltransferases (Nat)"/>
    <property type="match status" value="1"/>
</dbReference>
<dbReference type="InterPro" id="IPR016181">
    <property type="entry name" value="Acyl_CoA_acyltransferase"/>
</dbReference>
<proteinExistence type="predicted"/>
<evidence type="ECO:0000313" key="2">
    <source>
        <dbReference type="Proteomes" id="UP000198790"/>
    </source>
</evidence>
<dbReference type="Gene3D" id="3.40.630.30">
    <property type="match status" value="1"/>
</dbReference>
<dbReference type="STRING" id="237018.SAMN04489723_101381"/>
<reference evidence="1 2" key="1">
    <citation type="submission" date="2016-10" db="EMBL/GenBank/DDBJ databases">
        <authorList>
            <person name="de Groot N.N."/>
        </authorList>
    </citation>
    <scope>NUCLEOTIDE SEQUENCE [LARGE SCALE GENOMIC DNA]</scope>
    <source>
        <strain evidence="1 2">DSM 23399</strain>
    </source>
</reference>
<organism evidence="1 2">
    <name type="scientific">Algoriphagus aquimarinus</name>
    <dbReference type="NCBI Taxonomy" id="237018"/>
    <lineage>
        <taxon>Bacteria</taxon>
        <taxon>Pseudomonadati</taxon>
        <taxon>Bacteroidota</taxon>
        <taxon>Cytophagia</taxon>
        <taxon>Cytophagales</taxon>
        <taxon>Cyclobacteriaceae</taxon>
        <taxon>Algoriphagus</taxon>
    </lineage>
</organism>